<dbReference type="AlphaFoldDB" id="A0A7S3Q043"/>
<dbReference type="PANTHER" id="PTHR16193">
    <property type="entry name" value="TETRATRICOPEPTIDE REPEAT PROTEIN 27"/>
    <property type="match status" value="1"/>
</dbReference>
<protein>
    <recommendedName>
        <fullName evidence="6">Tetratricopeptide repeat protein 27</fullName>
    </recommendedName>
</protein>
<dbReference type="Gene3D" id="1.25.40.10">
    <property type="entry name" value="Tetratricopeptide repeat domain"/>
    <property type="match status" value="1"/>
</dbReference>
<feature type="region of interest" description="Disordered" evidence="4">
    <location>
        <begin position="483"/>
        <end position="504"/>
    </location>
</feature>
<evidence type="ECO:0000256" key="4">
    <source>
        <dbReference type="SAM" id="MobiDB-lite"/>
    </source>
</evidence>
<dbReference type="EMBL" id="HBIO01008224">
    <property type="protein sequence ID" value="CAE0461421.1"/>
    <property type="molecule type" value="Transcribed_RNA"/>
</dbReference>
<dbReference type="SMART" id="SM00028">
    <property type="entry name" value="TPR"/>
    <property type="match status" value="4"/>
</dbReference>
<keyword evidence="2 3" id="KW-0802">TPR repeat</keyword>
<proteinExistence type="predicted"/>
<organism evidence="5">
    <name type="scientific">Chaetoceros debilis</name>
    <dbReference type="NCBI Taxonomy" id="122233"/>
    <lineage>
        <taxon>Eukaryota</taxon>
        <taxon>Sar</taxon>
        <taxon>Stramenopiles</taxon>
        <taxon>Ochrophyta</taxon>
        <taxon>Bacillariophyta</taxon>
        <taxon>Coscinodiscophyceae</taxon>
        <taxon>Chaetocerotophycidae</taxon>
        <taxon>Chaetocerotales</taxon>
        <taxon>Chaetocerotaceae</taxon>
        <taxon>Chaetoceros</taxon>
    </lineage>
</organism>
<evidence type="ECO:0000256" key="1">
    <source>
        <dbReference type="ARBA" id="ARBA00022737"/>
    </source>
</evidence>
<keyword evidence="1" id="KW-0677">Repeat</keyword>
<dbReference type="PROSITE" id="PS50293">
    <property type="entry name" value="TPR_REGION"/>
    <property type="match status" value="1"/>
</dbReference>
<reference evidence="5" key="1">
    <citation type="submission" date="2021-01" db="EMBL/GenBank/DDBJ databases">
        <authorList>
            <person name="Corre E."/>
            <person name="Pelletier E."/>
            <person name="Niang G."/>
            <person name="Scheremetjew M."/>
            <person name="Finn R."/>
            <person name="Kale V."/>
            <person name="Holt S."/>
            <person name="Cochrane G."/>
            <person name="Meng A."/>
            <person name="Brown T."/>
            <person name="Cohen L."/>
        </authorList>
    </citation>
    <scope>NUCLEOTIDE SEQUENCE</scope>
    <source>
        <strain evidence="5">MM31A-1</strain>
    </source>
</reference>
<feature type="repeat" description="TPR" evidence="3">
    <location>
        <begin position="769"/>
        <end position="802"/>
    </location>
</feature>
<accession>A0A7S3Q043</accession>
<dbReference type="InterPro" id="IPR019734">
    <property type="entry name" value="TPR_rpt"/>
</dbReference>
<dbReference type="InterPro" id="IPR013105">
    <property type="entry name" value="TPR_2"/>
</dbReference>
<evidence type="ECO:0000256" key="2">
    <source>
        <dbReference type="ARBA" id="ARBA00022803"/>
    </source>
</evidence>
<dbReference type="PANTHER" id="PTHR16193:SF0">
    <property type="entry name" value="TETRATRICOPEPTIDE REPEAT PROTEIN 27"/>
    <property type="match status" value="1"/>
</dbReference>
<evidence type="ECO:0008006" key="6">
    <source>
        <dbReference type="Google" id="ProtNLM"/>
    </source>
</evidence>
<feature type="region of interest" description="Disordered" evidence="4">
    <location>
        <begin position="1"/>
        <end position="36"/>
    </location>
</feature>
<feature type="repeat" description="TPR" evidence="3">
    <location>
        <begin position="735"/>
        <end position="768"/>
    </location>
</feature>
<evidence type="ECO:0000256" key="3">
    <source>
        <dbReference type="PROSITE-ProRule" id="PRU00339"/>
    </source>
</evidence>
<dbReference type="InterPro" id="IPR044244">
    <property type="entry name" value="TTC27/Emw1"/>
</dbReference>
<dbReference type="SUPFAM" id="SSF48452">
    <property type="entry name" value="TPR-like"/>
    <property type="match status" value="1"/>
</dbReference>
<dbReference type="PROSITE" id="PS50005">
    <property type="entry name" value="TPR"/>
    <property type="match status" value="2"/>
</dbReference>
<gene>
    <name evidence="5" type="ORF">CDEB00056_LOCUS6262</name>
</gene>
<evidence type="ECO:0000313" key="5">
    <source>
        <dbReference type="EMBL" id="CAE0461421.1"/>
    </source>
</evidence>
<dbReference type="InterPro" id="IPR011990">
    <property type="entry name" value="TPR-like_helical_dom_sf"/>
</dbReference>
<dbReference type="Pfam" id="PF07719">
    <property type="entry name" value="TPR_2"/>
    <property type="match status" value="1"/>
</dbReference>
<sequence>MDFGGVSFGGEEADGETVKEAPAIKEPVAQENNITSDSNIKEAKVISNIKNTTVASNKALEDGIQSLTSGHEVGKVNPSQKISADLETISIDKVNGEISGSELDEESKLAIEEERKILLKDCYWNDAEMNVEEGASGYESVDIIRDMAKHLSRGHYIDILNGPSAKSLFDHDDVEMSSEYKLTVTQRIRHCVLKYCTSVSKCVEAELIGVAALNLFMQPNYTGPSLHHGGVSRPGKEEETYEELKTINPHPLFTTQLKVSGGVEVKEDTTKEGDEHHEPPIDVSFHNAVLAELSVDGEWPCPVSKYPYFLLLARSILSTITIPNRPSWTQNIVHESDSKISVRKSRDGNFFESPQATFVAHSQQLFCVSIWCGRAVVAHCRLIQSDEPSMTLWKEAKCIFDKCVSLYCENVEQTSSKEQKILASKVMLEYGLAEHHFDIGKKGKPYFVKALALSDLDVEVTGSEGRRTKYQEKATAQMLVKAKPTNENTSSSGEEASEEKETVHKQEVKFNEDTILLEKVNYVEDSDNIHYELTIHQQTVLLALCLDVKNDNPMDGLTGEQMGAYLERLLQQHDDWMVYATGLLERAWLQSEGNHTRERALLQLQALADQHTNRLTLTQSTFQAAIEDSAPPSERLRNIHYIVYPPRWGALSDLAERYARIGIVTSAAEIYEEIELWDEVVECYRRAGKDKKAEEVVRKRLCETETPRMWAALGDITGDISNYEKSLELSDGKFSSAYVALGEHYMDKGDLAKAVEYYKTAVQIKPLSPQVWFRLGALSMRLLDWGTALQAFTEVVQQEPEEGDAWGNVAAIHMHNRNPAEAYPALNESLKLNRLNWRVWVSKLYTCMDLEKYDEAVQACLTLIDFKSKRNASEEIPHIEEKVARALVGNALKLYGTASSSGDAATLDSAKRTLIRLRELLTKLQETMKEAWVHEICAHFNGCVGRIGQAVDDLMKEYRALTSYKGWESDSSMIKKICRVISQILESHLEGEDEDALKKFRFLIKGVISKINAAHFNPERLPKVHLKHLEEMLAEIETKLE</sequence>
<name>A0A7S3Q043_9STRA</name>
<dbReference type="Pfam" id="PF13432">
    <property type="entry name" value="TPR_16"/>
    <property type="match status" value="1"/>
</dbReference>